<keyword evidence="1" id="KW-0812">Transmembrane</keyword>
<protein>
    <submittedName>
        <fullName evidence="2">Uncharacterized protein</fullName>
    </submittedName>
</protein>
<evidence type="ECO:0000313" key="3">
    <source>
        <dbReference type="Proteomes" id="UP001140973"/>
    </source>
</evidence>
<evidence type="ECO:0000256" key="1">
    <source>
        <dbReference type="SAM" id="Phobius"/>
    </source>
</evidence>
<feature type="transmembrane region" description="Helical" evidence="1">
    <location>
        <begin position="127"/>
        <end position="146"/>
    </location>
</feature>
<reference evidence="2" key="1">
    <citation type="submission" date="2022-02" db="EMBL/GenBank/DDBJ databases">
        <title>Emergence and expansion in Europe of a Vibrio aestuarianus clonal complex pathogenic for oysters.</title>
        <authorList>
            <person name="Mesnil A."/>
            <person name="Travers M.-A."/>
        </authorList>
    </citation>
    <scope>NUCLEOTIDE SEQUENCE</scope>
    <source>
        <strain evidence="2">151-ITT-15-cp-1</strain>
    </source>
</reference>
<keyword evidence="1" id="KW-1133">Transmembrane helix</keyword>
<organism evidence="2 3">
    <name type="scientific">Vibrio aestuarianus</name>
    <dbReference type="NCBI Taxonomy" id="28171"/>
    <lineage>
        <taxon>Bacteria</taxon>
        <taxon>Pseudomonadati</taxon>
        <taxon>Pseudomonadota</taxon>
        <taxon>Gammaproteobacteria</taxon>
        <taxon>Vibrionales</taxon>
        <taxon>Vibrionaceae</taxon>
        <taxon>Vibrio</taxon>
    </lineage>
</organism>
<dbReference type="RefSeq" id="WP_274674249.1">
    <property type="nucleotide sequence ID" value="NZ_JAKNAP010000098.1"/>
</dbReference>
<dbReference type="Proteomes" id="UP001140973">
    <property type="component" value="Unassembled WGS sequence"/>
</dbReference>
<sequence length="173" mass="19865">MYDEIVPLVVVLGISAIYLLNWRTSLKKRAQLQEMVLEVIENKARSQAAKELAVTFFVMSGKHFVVFSYLNWMLTAKFRSILGLKSNVETSTKKQKMEKSLKRNEMNKVVFPIIKKSMEINAMLSPIQYFLAFLLIAIGKVYAFFARPNSKSSKVKAKTHVAHALLNYSERRV</sequence>
<dbReference type="EMBL" id="JAKNAP010000098">
    <property type="protein sequence ID" value="MDE1358878.1"/>
    <property type="molecule type" value="Genomic_DNA"/>
</dbReference>
<accession>A0A9X4J1P4</accession>
<gene>
    <name evidence="2" type="ORF">L9W73_16465</name>
</gene>
<evidence type="ECO:0000313" key="2">
    <source>
        <dbReference type="EMBL" id="MDE1358878.1"/>
    </source>
</evidence>
<comment type="caution">
    <text evidence="2">The sequence shown here is derived from an EMBL/GenBank/DDBJ whole genome shotgun (WGS) entry which is preliminary data.</text>
</comment>
<dbReference type="AlphaFoldDB" id="A0A9X4J1P4"/>
<keyword evidence="1" id="KW-0472">Membrane</keyword>
<feature type="transmembrane region" description="Helical" evidence="1">
    <location>
        <begin position="52"/>
        <end position="72"/>
    </location>
</feature>
<proteinExistence type="predicted"/>
<name>A0A9X4J1P4_9VIBR</name>
<feature type="transmembrane region" description="Helical" evidence="1">
    <location>
        <begin position="6"/>
        <end position="22"/>
    </location>
</feature>